<reference evidence="4" key="1">
    <citation type="submission" date="2025-08" db="UniProtKB">
        <authorList>
            <consortium name="RefSeq"/>
        </authorList>
    </citation>
    <scope>IDENTIFICATION</scope>
    <source>
        <tissue evidence="4">Testes</tissue>
    </source>
</reference>
<dbReference type="InterPro" id="IPR011705">
    <property type="entry name" value="BACK"/>
</dbReference>
<proteinExistence type="predicted"/>
<dbReference type="InterPro" id="IPR056184">
    <property type="entry name" value="TRAF_BTBD17"/>
</dbReference>
<organism evidence="3 4">
    <name type="scientific">Saccoglossus kowalevskii</name>
    <name type="common">Acorn worm</name>
    <dbReference type="NCBI Taxonomy" id="10224"/>
    <lineage>
        <taxon>Eukaryota</taxon>
        <taxon>Metazoa</taxon>
        <taxon>Hemichordata</taxon>
        <taxon>Enteropneusta</taxon>
        <taxon>Harrimaniidae</taxon>
        <taxon>Saccoglossus</taxon>
    </lineage>
</organism>
<dbReference type="RefSeq" id="XP_002737158.1">
    <property type="nucleotide sequence ID" value="XM_002737112.2"/>
</dbReference>
<dbReference type="SUPFAM" id="SSF54695">
    <property type="entry name" value="POZ domain"/>
    <property type="match status" value="1"/>
</dbReference>
<evidence type="ECO:0000259" key="1">
    <source>
        <dbReference type="PROSITE" id="PS50097"/>
    </source>
</evidence>
<dbReference type="Pfam" id="PF00651">
    <property type="entry name" value="BTB"/>
    <property type="match status" value="1"/>
</dbReference>
<dbReference type="InterPro" id="IPR002083">
    <property type="entry name" value="MATH/TRAF_dom"/>
</dbReference>
<dbReference type="PANTHER" id="PTHR24410">
    <property type="entry name" value="HL07962P-RELATED"/>
    <property type="match status" value="1"/>
</dbReference>
<dbReference type="Gene3D" id="2.60.210.10">
    <property type="entry name" value="Apoptosis, Tumor Necrosis Factor Receptor Associated Protein 2, Chain A"/>
    <property type="match status" value="1"/>
</dbReference>
<feature type="domain" description="MATH" evidence="2">
    <location>
        <begin position="361"/>
        <end position="490"/>
    </location>
</feature>
<dbReference type="Pfam" id="PF07707">
    <property type="entry name" value="BACK"/>
    <property type="match status" value="1"/>
</dbReference>
<dbReference type="InterPro" id="IPR008974">
    <property type="entry name" value="TRAF-like"/>
</dbReference>
<dbReference type="InterPro" id="IPR051481">
    <property type="entry name" value="BTB-POZ/Galectin-3-binding"/>
</dbReference>
<dbReference type="PROSITE" id="PS50097">
    <property type="entry name" value="BTB"/>
    <property type="match status" value="1"/>
</dbReference>
<sequence>MEVPHPAVGAVANGAVQEEPAQDVAVNESNPQAGSCKCIQPSTPCSSGSCAGSFGNVTGSFGSCTSEGVDCYGNERNALLEQCKFFNNTLLSDIRLKVGTKIYHSHKLVLVRSSEVFERMFSSDWSDPNKGEVELVEDPECVHIFSHFLKFLYSCHIVLNIDNTLPVLILADKYNVTDLRNVCIDYAATFIIPKLQLKDVFHVWFQYATKCYHKKLISSCVMALSAKADDIMLMPEWQPEWLQLEKDQLIEIMKSSELTIRDEFSIFLALEKWLECSRYPERQQNKEALLRELLQYVRFPMMFPHQLCAVEKSKIAKELPALFVPHLMMSYKYHSLSLENRANTKEFNSSSFLLRNYTELRWDKRFVIQNYSQLSRCSEIMPRFSTRSSTFPSSSWDWELKIHPKGFSSSNDDFRAVLYSNLIMDQVRPIEFMLSIVDNSTILKTVTGRKNFSKTRYSADSEIDKKVSIDELLGDSALLVNDNLVLQIIIRPMD</sequence>
<dbReference type="Proteomes" id="UP000694865">
    <property type="component" value="Unplaced"/>
</dbReference>
<name>A0ABM0GTQ5_SACKO</name>
<dbReference type="GeneID" id="100376222"/>
<evidence type="ECO:0000313" key="3">
    <source>
        <dbReference type="Proteomes" id="UP000694865"/>
    </source>
</evidence>
<dbReference type="Pfam" id="PF23651">
    <property type="entry name" value="TRAF_BTBD17"/>
    <property type="match status" value="1"/>
</dbReference>
<evidence type="ECO:0000259" key="2">
    <source>
        <dbReference type="PROSITE" id="PS50144"/>
    </source>
</evidence>
<dbReference type="SMART" id="SM00225">
    <property type="entry name" value="BTB"/>
    <property type="match status" value="1"/>
</dbReference>
<dbReference type="InterPro" id="IPR011333">
    <property type="entry name" value="SKP1/BTB/POZ_sf"/>
</dbReference>
<dbReference type="SMART" id="SM00875">
    <property type="entry name" value="BACK"/>
    <property type="match status" value="1"/>
</dbReference>
<dbReference type="SUPFAM" id="SSF49599">
    <property type="entry name" value="TRAF domain-like"/>
    <property type="match status" value="1"/>
</dbReference>
<feature type="domain" description="BTB" evidence="1">
    <location>
        <begin position="92"/>
        <end position="161"/>
    </location>
</feature>
<protein>
    <submittedName>
        <fullName evidence="4">Galectin-3-binding protein-like</fullName>
    </submittedName>
</protein>
<dbReference type="Gene3D" id="1.25.40.420">
    <property type="match status" value="1"/>
</dbReference>
<evidence type="ECO:0000313" key="4">
    <source>
        <dbReference type="RefSeq" id="XP_002737158.1"/>
    </source>
</evidence>
<dbReference type="Gene3D" id="3.30.710.10">
    <property type="entry name" value="Potassium Channel Kv1.1, Chain A"/>
    <property type="match status" value="1"/>
</dbReference>
<gene>
    <name evidence="4" type="primary">LOC100376222</name>
</gene>
<dbReference type="PANTHER" id="PTHR24410:SF47">
    <property type="entry name" value="BTB DOMAIN-CONTAINING PROTEIN"/>
    <property type="match status" value="1"/>
</dbReference>
<accession>A0ABM0GTQ5</accession>
<dbReference type="CDD" id="cd00121">
    <property type="entry name" value="MATH"/>
    <property type="match status" value="1"/>
</dbReference>
<dbReference type="CDD" id="cd18292">
    <property type="entry name" value="BTB_POZ_BTBD17"/>
    <property type="match status" value="1"/>
</dbReference>
<dbReference type="InterPro" id="IPR000210">
    <property type="entry name" value="BTB/POZ_dom"/>
</dbReference>
<keyword evidence="3" id="KW-1185">Reference proteome</keyword>
<dbReference type="PROSITE" id="PS50144">
    <property type="entry name" value="MATH"/>
    <property type="match status" value="1"/>
</dbReference>